<comment type="similarity">
    <text evidence="1">Belongs to the eukaryotic-type primase small subunit family.</text>
</comment>
<keyword evidence="6" id="KW-1185">Reference proteome</keyword>
<dbReference type="OrthoDB" id="19606at2759"/>
<evidence type="ECO:0000256" key="4">
    <source>
        <dbReference type="SAM" id="MobiDB-lite"/>
    </source>
</evidence>
<comment type="caution">
    <text evidence="5">The sequence shown here is derived from an EMBL/GenBank/DDBJ whole genome shotgun (WGS) entry which is preliminary data.</text>
</comment>
<evidence type="ECO:0000256" key="3">
    <source>
        <dbReference type="ARBA" id="ARBA00044768"/>
    </source>
</evidence>
<feature type="region of interest" description="Disordered" evidence="4">
    <location>
        <begin position="215"/>
        <end position="237"/>
    </location>
</feature>
<feature type="non-terminal residue" evidence="5">
    <location>
        <position position="1"/>
    </location>
</feature>
<evidence type="ECO:0000256" key="1">
    <source>
        <dbReference type="ARBA" id="ARBA00009762"/>
    </source>
</evidence>
<dbReference type="EMBL" id="VZTN01003819">
    <property type="protein sequence ID" value="NXS78596.1"/>
    <property type="molecule type" value="Genomic_DNA"/>
</dbReference>
<dbReference type="AlphaFoldDB" id="A0A7L2X7F8"/>
<protein>
    <recommendedName>
        <fullName evidence="3">DNA primase AEP</fullName>
        <ecNumber evidence="3">2.7.7.102</ecNumber>
    </recommendedName>
</protein>
<evidence type="ECO:0000256" key="2">
    <source>
        <dbReference type="ARBA" id="ARBA00044677"/>
    </source>
</evidence>
<reference evidence="5 6" key="1">
    <citation type="submission" date="2019-09" db="EMBL/GenBank/DDBJ databases">
        <title>Bird 10,000 Genomes (B10K) Project - Family phase.</title>
        <authorList>
            <person name="Zhang G."/>
        </authorList>
    </citation>
    <scope>NUCLEOTIDE SEQUENCE [LARGE SCALE GENOMIC DNA]</scope>
    <source>
        <strain evidence="5">B10K-DU-002-58</strain>
        <tissue evidence="5">Muscle</tissue>
    </source>
</reference>
<dbReference type="Proteomes" id="UP000545329">
    <property type="component" value="Unassembled WGS sequence"/>
</dbReference>
<dbReference type="SUPFAM" id="SSF56747">
    <property type="entry name" value="Prim-pol domain"/>
    <property type="match status" value="1"/>
</dbReference>
<name>A0A7L2X7F8_9PASS</name>
<dbReference type="Gene3D" id="3.90.920.10">
    <property type="entry name" value="DNA primase, PRIM domain"/>
    <property type="match status" value="1"/>
</dbReference>
<proteinExistence type="inferred from homology"/>
<dbReference type="PANTHER" id="PTHR10536">
    <property type="entry name" value="DNA PRIMASE SMALL SUBUNIT"/>
    <property type="match status" value="1"/>
</dbReference>
<evidence type="ECO:0000313" key="5">
    <source>
        <dbReference type="EMBL" id="NXS78596.1"/>
    </source>
</evidence>
<sequence length="275" mass="31043">EDLGVRHRLWVYSGRRGVHCWVCDDAVRKWSPALRAAAVEYLSLVKGGADTVKKVNLSHPVHPFIRKGAGAPMDSRLDMSQLCPGGREGQWHLAWIRNALTPPAQLREPLQAEFPKKKDSLQRWELLRGRAERTRAASARGPALAPCYADWEVMLQFCFPRLDINVSKGLGHLLKSPFSVHPKTGRVSVPLDLQRLDQFDPFAVPTITSLCHELDTAGSDGEQEEVGETEPKRRARDYKKTSLAPYVRVFEQFVEGMESARRGERIRHSDLQGDF</sequence>
<gene>
    <name evidence="5" type="primary">Prim1</name>
    <name evidence="5" type="ORF">ERPZAN_R08912</name>
</gene>
<feature type="non-terminal residue" evidence="5">
    <location>
        <position position="275"/>
    </location>
</feature>
<dbReference type="GO" id="GO:0006269">
    <property type="term" value="P:DNA replication, synthesis of primer"/>
    <property type="evidence" value="ECO:0007669"/>
    <property type="project" value="InterPro"/>
</dbReference>
<dbReference type="EC" id="2.7.7.102" evidence="3"/>
<evidence type="ECO:0000313" key="6">
    <source>
        <dbReference type="Proteomes" id="UP000545329"/>
    </source>
</evidence>
<dbReference type="GO" id="GO:0003899">
    <property type="term" value="F:DNA-directed RNA polymerase activity"/>
    <property type="evidence" value="ECO:0007669"/>
    <property type="project" value="InterPro"/>
</dbReference>
<dbReference type="Pfam" id="PF01896">
    <property type="entry name" value="DNA_primase_S"/>
    <property type="match status" value="1"/>
</dbReference>
<dbReference type="InterPro" id="IPR002755">
    <property type="entry name" value="DNA_primase_S"/>
</dbReference>
<accession>A0A7L2X7F8</accession>
<organism evidence="5 6">
    <name type="scientific">Erpornis zantholeuca</name>
    <dbReference type="NCBI Taxonomy" id="1112836"/>
    <lineage>
        <taxon>Eukaryota</taxon>
        <taxon>Metazoa</taxon>
        <taxon>Chordata</taxon>
        <taxon>Craniata</taxon>
        <taxon>Vertebrata</taxon>
        <taxon>Euteleostomi</taxon>
        <taxon>Archelosauria</taxon>
        <taxon>Archosauria</taxon>
        <taxon>Dinosauria</taxon>
        <taxon>Saurischia</taxon>
        <taxon>Theropoda</taxon>
        <taxon>Coelurosauria</taxon>
        <taxon>Aves</taxon>
        <taxon>Neognathae</taxon>
        <taxon>Neoaves</taxon>
        <taxon>Telluraves</taxon>
        <taxon>Australaves</taxon>
        <taxon>Passeriformes</taxon>
        <taxon>Sylvioidea</taxon>
        <taxon>Timaliidae</taxon>
        <taxon>Erpornis</taxon>
    </lineage>
</organism>
<comment type="catalytic activity">
    <reaction evidence="2">
        <text>ssDNA + n NTP = ssDNA/pppN(pN)n-1 hybrid + (n-1) diphosphate.</text>
        <dbReference type="EC" id="2.7.7.102"/>
    </reaction>
</comment>